<dbReference type="SMART" id="SM00418">
    <property type="entry name" value="HTH_ARSR"/>
    <property type="match status" value="1"/>
</dbReference>
<evidence type="ECO:0000259" key="2">
    <source>
        <dbReference type="PROSITE" id="PS50987"/>
    </source>
</evidence>
<proteinExistence type="predicted"/>
<dbReference type="InterPro" id="IPR036390">
    <property type="entry name" value="WH_DNA-bd_sf"/>
</dbReference>
<evidence type="ECO:0000313" key="3">
    <source>
        <dbReference type="EMBL" id="MFD2027480.1"/>
    </source>
</evidence>
<dbReference type="PANTHER" id="PTHR43428:SF1">
    <property type="entry name" value="ARSENATE REDUCTASE"/>
    <property type="match status" value="1"/>
</dbReference>
<dbReference type="Gene3D" id="3.40.50.2300">
    <property type="match status" value="1"/>
</dbReference>
<gene>
    <name evidence="3" type="ORF">ACFSL2_18365</name>
</gene>
<feature type="domain" description="HTH arsR-type" evidence="2">
    <location>
        <begin position="19"/>
        <end position="119"/>
    </location>
</feature>
<protein>
    <submittedName>
        <fullName evidence="3">Metalloregulator ArsR/SmtB family transcription factor</fullName>
    </submittedName>
</protein>
<dbReference type="InterPro" id="IPR011991">
    <property type="entry name" value="ArsR-like_HTH"/>
</dbReference>
<dbReference type="InterPro" id="IPR048716">
    <property type="entry name" value="Phosphatase-like_N"/>
</dbReference>
<dbReference type="PRINTS" id="PR00778">
    <property type="entry name" value="HTHARSR"/>
</dbReference>
<comment type="caution">
    <text evidence="3">The sequence shown here is derived from an EMBL/GenBank/DDBJ whole genome shotgun (WGS) entry which is preliminary data.</text>
</comment>
<organism evidence="3 4">
    <name type="scientific">Promicromonospora aerolata</name>
    <dbReference type="NCBI Taxonomy" id="195749"/>
    <lineage>
        <taxon>Bacteria</taxon>
        <taxon>Bacillati</taxon>
        <taxon>Actinomycetota</taxon>
        <taxon>Actinomycetes</taxon>
        <taxon>Micrococcales</taxon>
        <taxon>Promicromonosporaceae</taxon>
        <taxon>Promicromonospora</taxon>
    </lineage>
</organism>
<keyword evidence="1" id="KW-0059">Arsenical resistance</keyword>
<dbReference type="SUPFAM" id="SSF52788">
    <property type="entry name" value="Phosphotyrosine protein phosphatases I"/>
    <property type="match status" value="1"/>
</dbReference>
<dbReference type="Pfam" id="PF01451">
    <property type="entry name" value="LMWPc"/>
    <property type="match status" value="1"/>
</dbReference>
<reference evidence="4" key="1">
    <citation type="journal article" date="2019" name="Int. J. Syst. Evol. Microbiol.">
        <title>The Global Catalogue of Microorganisms (GCM) 10K type strain sequencing project: providing services to taxonomists for standard genome sequencing and annotation.</title>
        <authorList>
            <consortium name="The Broad Institute Genomics Platform"/>
            <consortium name="The Broad Institute Genome Sequencing Center for Infectious Disease"/>
            <person name="Wu L."/>
            <person name="Ma J."/>
        </authorList>
    </citation>
    <scope>NUCLEOTIDE SEQUENCE [LARGE SCALE GENOMIC DNA]</scope>
    <source>
        <strain evidence="4">CCM 7043</strain>
    </source>
</reference>
<dbReference type="InterPro" id="IPR036196">
    <property type="entry name" value="Ptyr_pPase_sf"/>
</dbReference>
<dbReference type="Gene3D" id="1.10.10.10">
    <property type="entry name" value="Winged helix-like DNA-binding domain superfamily/Winged helix DNA-binding domain"/>
    <property type="match status" value="1"/>
</dbReference>
<dbReference type="EMBL" id="JBHUHF010000001">
    <property type="protein sequence ID" value="MFD2027480.1"/>
    <property type="molecule type" value="Genomic_DNA"/>
</dbReference>
<dbReference type="InterPro" id="IPR023485">
    <property type="entry name" value="Ptyr_pPase"/>
</dbReference>
<dbReference type="SUPFAM" id="SSF46785">
    <property type="entry name" value="Winged helix' DNA-binding domain"/>
    <property type="match status" value="1"/>
</dbReference>
<dbReference type="SMART" id="SM00226">
    <property type="entry name" value="LMWPc"/>
    <property type="match status" value="1"/>
</dbReference>
<dbReference type="InterPro" id="IPR001845">
    <property type="entry name" value="HTH_ArsR_DNA-bd_dom"/>
</dbReference>
<dbReference type="PROSITE" id="PS50987">
    <property type="entry name" value="HTH_ARSR_2"/>
    <property type="match status" value="1"/>
</dbReference>
<dbReference type="CDD" id="cd00090">
    <property type="entry name" value="HTH_ARSR"/>
    <property type="match status" value="1"/>
</dbReference>
<evidence type="ECO:0000256" key="1">
    <source>
        <dbReference type="ARBA" id="ARBA00022849"/>
    </source>
</evidence>
<evidence type="ECO:0000313" key="4">
    <source>
        <dbReference type="Proteomes" id="UP001597338"/>
    </source>
</evidence>
<accession>A0ABW4VA57</accession>
<dbReference type="Gene3D" id="1.10.8.1060">
    <property type="entry name" value="Corynebacterium glutamicum thioredoxin-dependent arsenate reductase, N-terminal domain"/>
    <property type="match status" value="1"/>
</dbReference>
<dbReference type="PANTHER" id="PTHR43428">
    <property type="entry name" value="ARSENATE REDUCTASE"/>
    <property type="match status" value="1"/>
</dbReference>
<dbReference type="RefSeq" id="WP_377199220.1">
    <property type="nucleotide sequence ID" value="NZ_JBHUHF010000001.1"/>
</dbReference>
<dbReference type="InterPro" id="IPR036388">
    <property type="entry name" value="WH-like_DNA-bd_sf"/>
</dbReference>
<dbReference type="NCBIfam" id="NF033788">
    <property type="entry name" value="HTH_metalloreg"/>
    <property type="match status" value="1"/>
</dbReference>
<keyword evidence="4" id="KW-1185">Reference proteome</keyword>
<sequence length="363" mass="37969">MSIQDPDAARATSAEAHAIGADAAADLAATLKAIADPLRLRMLSAIATSPSGETTAGELATLTAVSQPTVSHHLKVLRDVGLLTSDRRGTWVWYRVAPAYRGAVTTLLDRFAPAAIDVHGARGGGAPAAGSADAEPGSIAGLGNVDPALDRVAASLAERFTGTPERECYRVVRESYAALARRGGNAAHLVPLTEHFARQRIIDAERARAADDGHTPQVLFVCVANAGRSQLAAALLQHYAGERVVVRSAGSAPASDVHAAVRSILDELGDTAAADVVDDITRFYPKPLTDDAVRAADVVVTMGCGDACPVLPDKRYEDWIVGDPALASPAGVAAIRDELDRRVRELLASLVPDEDDLTTEGTR</sequence>
<name>A0ABW4VA57_9MICO</name>
<dbReference type="Pfam" id="PF21234">
    <property type="entry name" value="Phosphatase-like_N"/>
    <property type="match status" value="1"/>
</dbReference>
<dbReference type="Proteomes" id="UP001597338">
    <property type="component" value="Unassembled WGS sequence"/>
</dbReference>
<dbReference type="Pfam" id="PF01022">
    <property type="entry name" value="HTH_5"/>
    <property type="match status" value="1"/>
</dbReference>